<dbReference type="EMBL" id="SUYD01000009">
    <property type="protein sequence ID" value="MBE6266460.1"/>
    <property type="molecule type" value="Genomic_DNA"/>
</dbReference>
<evidence type="ECO:0000313" key="2">
    <source>
        <dbReference type="EMBL" id="MBE6266460.1"/>
    </source>
</evidence>
<dbReference type="AlphaFoldDB" id="A0A928BSB6"/>
<evidence type="ECO:0000313" key="3">
    <source>
        <dbReference type="Proteomes" id="UP000763088"/>
    </source>
</evidence>
<name>A0A928BSB6_XYLRU</name>
<organism evidence="2 3">
    <name type="scientific">Xylanibacter ruminicola</name>
    <name type="common">Prevotella ruminicola</name>
    <dbReference type="NCBI Taxonomy" id="839"/>
    <lineage>
        <taxon>Bacteria</taxon>
        <taxon>Pseudomonadati</taxon>
        <taxon>Bacteroidota</taxon>
        <taxon>Bacteroidia</taxon>
        <taxon>Bacteroidales</taxon>
        <taxon>Prevotellaceae</taxon>
        <taxon>Xylanibacter</taxon>
    </lineage>
</organism>
<accession>A0A928BSB6</accession>
<feature type="domain" description="HU" evidence="1">
    <location>
        <begin position="10"/>
        <end position="124"/>
    </location>
</feature>
<proteinExistence type="predicted"/>
<gene>
    <name evidence="2" type="ORF">E7102_08325</name>
</gene>
<comment type="caution">
    <text evidence="2">The sequence shown here is derived from an EMBL/GenBank/DDBJ whole genome shotgun (WGS) entry which is preliminary data.</text>
</comment>
<sequence length="207" mass="23996">MPRKNNGMWYEVHPTPVKGGDGKNLVYVRPKSGMKLSMKQLEDYCERSYSLRYGELSRAFDVFVRVAGRFLAEGYRIDTPIGSFAPKLSLAKQITDADEVKDRDVRLDGVEYNPGKLWDKEIKKWLDGFRRYHNPDTNEILADKKKLEQLMRDCIQKHNGYITAGMFARYSGLTLYSARKQLNEWTKGNNPKLLKTAHGKEHIYTEI</sequence>
<protein>
    <recommendedName>
        <fullName evidence="1">HU domain-containing protein</fullName>
    </recommendedName>
</protein>
<dbReference type="Pfam" id="PF18291">
    <property type="entry name" value="HU-HIG"/>
    <property type="match status" value="1"/>
</dbReference>
<dbReference type="Proteomes" id="UP000763088">
    <property type="component" value="Unassembled WGS sequence"/>
</dbReference>
<dbReference type="InterPro" id="IPR041607">
    <property type="entry name" value="HU-HIG"/>
</dbReference>
<evidence type="ECO:0000259" key="1">
    <source>
        <dbReference type="Pfam" id="PF18291"/>
    </source>
</evidence>
<reference evidence="2" key="1">
    <citation type="submission" date="2019-04" db="EMBL/GenBank/DDBJ databases">
        <title>Evolution of Biomass-Degrading Anaerobic Consortia Revealed by Metagenomics.</title>
        <authorList>
            <person name="Peng X."/>
        </authorList>
    </citation>
    <scope>NUCLEOTIDE SEQUENCE</scope>
    <source>
        <strain evidence="2">SIG141</strain>
    </source>
</reference>